<dbReference type="GO" id="GO:0006952">
    <property type="term" value="P:defense response"/>
    <property type="evidence" value="ECO:0007669"/>
    <property type="project" value="UniProtKB-KW"/>
</dbReference>
<dbReference type="Proteomes" id="UP000834106">
    <property type="component" value="Chromosome 14"/>
</dbReference>
<keyword evidence="3" id="KW-0805">Transcription regulation</keyword>
<feature type="compositionally biased region" description="Polar residues" evidence="9">
    <location>
        <begin position="188"/>
        <end position="199"/>
    </location>
</feature>
<proteinExistence type="inferred from homology"/>
<dbReference type="CDD" id="cd00018">
    <property type="entry name" value="AP2"/>
    <property type="match status" value="1"/>
</dbReference>
<evidence type="ECO:0000256" key="3">
    <source>
        <dbReference type="ARBA" id="ARBA00023015"/>
    </source>
</evidence>
<dbReference type="AlphaFoldDB" id="A0AAD2E4D2"/>
<keyword evidence="4" id="KW-0238">DNA-binding</keyword>
<evidence type="ECO:0000256" key="1">
    <source>
        <dbReference type="ARBA" id="ARBA00004123"/>
    </source>
</evidence>
<dbReference type="InterPro" id="IPR016177">
    <property type="entry name" value="DNA-bd_dom_sf"/>
</dbReference>
<feature type="region of interest" description="Disordered" evidence="9">
    <location>
        <begin position="1"/>
        <end position="21"/>
    </location>
</feature>
<dbReference type="InterPro" id="IPR036955">
    <property type="entry name" value="AP2/ERF_dom_sf"/>
</dbReference>
<feature type="domain" description="AP2/ERF" evidence="10">
    <location>
        <begin position="19"/>
        <end position="76"/>
    </location>
</feature>
<dbReference type="SUPFAM" id="SSF54171">
    <property type="entry name" value="DNA-binding domain"/>
    <property type="match status" value="1"/>
</dbReference>
<keyword evidence="7" id="KW-0539">Nucleus</keyword>
<dbReference type="Pfam" id="PF00847">
    <property type="entry name" value="AP2"/>
    <property type="match status" value="1"/>
</dbReference>
<dbReference type="GO" id="GO:0003700">
    <property type="term" value="F:DNA-binding transcription factor activity"/>
    <property type="evidence" value="ECO:0007669"/>
    <property type="project" value="InterPro"/>
</dbReference>
<evidence type="ECO:0000256" key="2">
    <source>
        <dbReference type="ARBA" id="ARBA00022821"/>
    </source>
</evidence>
<sequence>MEKNKDLPSSSRTGNDQLKYKGVRKRKWGKYVSEIRLPNSRERIWLGSYDTAEKAAKAFDAALFCLRGSHAKFNFPDDPPNITGGQSLTPTEIQDAAQQYANNSSSNTQQPPTELEDASPSSNSEGARTTDLIDWSFLDTLDTNDAGNVTDFGLFPEPDEMYIPPNFAFKDDDNNEDDHGNEDDGGNFSQSSFNLWNFK</sequence>
<evidence type="ECO:0000256" key="4">
    <source>
        <dbReference type="ARBA" id="ARBA00023125"/>
    </source>
</evidence>
<comment type="subcellular location">
    <subcellularLocation>
        <location evidence="1">Nucleus</location>
    </subcellularLocation>
</comment>
<evidence type="ECO:0000256" key="9">
    <source>
        <dbReference type="SAM" id="MobiDB-lite"/>
    </source>
</evidence>
<evidence type="ECO:0000313" key="12">
    <source>
        <dbReference type="Proteomes" id="UP000834106"/>
    </source>
</evidence>
<evidence type="ECO:0000256" key="8">
    <source>
        <dbReference type="ARBA" id="ARBA00024343"/>
    </source>
</evidence>
<evidence type="ECO:0000313" key="11">
    <source>
        <dbReference type="EMBL" id="CAI9775678.1"/>
    </source>
</evidence>
<reference evidence="11" key="1">
    <citation type="submission" date="2023-05" db="EMBL/GenBank/DDBJ databases">
        <authorList>
            <person name="Huff M."/>
        </authorList>
    </citation>
    <scope>NUCLEOTIDE SEQUENCE</scope>
</reference>
<dbReference type="PRINTS" id="PR00367">
    <property type="entry name" value="ETHRSPELEMNT"/>
</dbReference>
<dbReference type="InterPro" id="IPR001471">
    <property type="entry name" value="AP2/ERF_dom"/>
</dbReference>
<comment type="similarity">
    <text evidence="8">Belongs to the AP2/ERF transcription factor family. ERF subfamily.</text>
</comment>
<keyword evidence="2" id="KW-0611">Plant defense</keyword>
<dbReference type="InterPro" id="IPR051032">
    <property type="entry name" value="AP2/ERF_TF_ERF_subfamily"/>
</dbReference>
<dbReference type="PROSITE" id="PS51032">
    <property type="entry name" value="AP2_ERF"/>
    <property type="match status" value="1"/>
</dbReference>
<keyword evidence="5" id="KW-0010">Activator</keyword>
<keyword evidence="12" id="KW-1185">Reference proteome</keyword>
<name>A0AAD2E4D2_9LAMI</name>
<feature type="region of interest" description="Disordered" evidence="9">
    <location>
        <begin position="149"/>
        <end position="199"/>
    </location>
</feature>
<accession>A0AAD2E4D2</accession>
<evidence type="ECO:0000256" key="5">
    <source>
        <dbReference type="ARBA" id="ARBA00023159"/>
    </source>
</evidence>
<feature type="compositionally biased region" description="Polar residues" evidence="9">
    <location>
        <begin position="95"/>
        <end position="112"/>
    </location>
</feature>
<keyword evidence="6" id="KW-0804">Transcription</keyword>
<dbReference type="PANTHER" id="PTHR31985">
    <property type="entry name" value="ETHYLENE-RESPONSIVE TRANSCRIPTION FACTOR ERF042-RELATED"/>
    <property type="match status" value="1"/>
</dbReference>
<dbReference type="FunFam" id="3.30.730.10:FF:000001">
    <property type="entry name" value="Ethylene-responsive transcription factor 2"/>
    <property type="match status" value="1"/>
</dbReference>
<feature type="compositionally biased region" description="Acidic residues" evidence="9">
    <location>
        <begin position="173"/>
        <end position="185"/>
    </location>
</feature>
<dbReference type="SMART" id="SM00380">
    <property type="entry name" value="AP2"/>
    <property type="match status" value="1"/>
</dbReference>
<evidence type="ECO:0000256" key="7">
    <source>
        <dbReference type="ARBA" id="ARBA00023242"/>
    </source>
</evidence>
<feature type="compositionally biased region" description="Polar residues" evidence="9">
    <location>
        <begin position="7"/>
        <end position="16"/>
    </location>
</feature>
<dbReference type="GO" id="GO:0003677">
    <property type="term" value="F:DNA binding"/>
    <property type="evidence" value="ECO:0007669"/>
    <property type="project" value="UniProtKB-KW"/>
</dbReference>
<gene>
    <name evidence="11" type="ORF">FPE_LOCUS23108</name>
</gene>
<feature type="region of interest" description="Disordered" evidence="9">
    <location>
        <begin position="95"/>
        <end position="128"/>
    </location>
</feature>
<protein>
    <recommendedName>
        <fullName evidence="10">AP2/ERF domain-containing protein</fullName>
    </recommendedName>
</protein>
<dbReference type="GO" id="GO:0005634">
    <property type="term" value="C:nucleus"/>
    <property type="evidence" value="ECO:0007669"/>
    <property type="project" value="UniProtKB-SubCell"/>
</dbReference>
<evidence type="ECO:0000259" key="10">
    <source>
        <dbReference type="PROSITE" id="PS51032"/>
    </source>
</evidence>
<organism evidence="11 12">
    <name type="scientific">Fraxinus pennsylvanica</name>
    <dbReference type="NCBI Taxonomy" id="56036"/>
    <lineage>
        <taxon>Eukaryota</taxon>
        <taxon>Viridiplantae</taxon>
        <taxon>Streptophyta</taxon>
        <taxon>Embryophyta</taxon>
        <taxon>Tracheophyta</taxon>
        <taxon>Spermatophyta</taxon>
        <taxon>Magnoliopsida</taxon>
        <taxon>eudicotyledons</taxon>
        <taxon>Gunneridae</taxon>
        <taxon>Pentapetalae</taxon>
        <taxon>asterids</taxon>
        <taxon>lamiids</taxon>
        <taxon>Lamiales</taxon>
        <taxon>Oleaceae</taxon>
        <taxon>Oleeae</taxon>
        <taxon>Fraxinus</taxon>
    </lineage>
</organism>
<dbReference type="PANTHER" id="PTHR31985:SF215">
    <property type="entry name" value="OS02G0781300 PROTEIN"/>
    <property type="match status" value="1"/>
</dbReference>
<dbReference type="EMBL" id="OU503049">
    <property type="protein sequence ID" value="CAI9775678.1"/>
    <property type="molecule type" value="Genomic_DNA"/>
</dbReference>
<evidence type="ECO:0000256" key="6">
    <source>
        <dbReference type="ARBA" id="ARBA00023163"/>
    </source>
</evidence>
<dbReference type="Gene3D" id="3.30.730.10">
    <property type="entry name" value="AP2/ERF domain"/>
    <property type="match status" value="1"/>
</dbReference>